<keyword evidence="2" id="KW-0808">Transferase</keyword>
<dbReference type="EMBL" id="JRPF02000012">
    <property type="protein sequence ID" value="TLD77980.1"/>
    <property type="molecule type" value="Genomic_DNA"/>
</dbReference>
<evidence type="ECO:0000313" key="4">
    <source>
        <dbReference type="EMBL" id="TLD77980.1"/>
    </source>
</evidence>
<protein>
    <submittedName>
        <fullName evidence="4">Glycosyltransferase</fullName>
    </submittedName>
</protein>
<reference evidence="4 5" key="1">
    <citation type="journal article" date="2014" name="Genome Announc.">
        <title>Draft genome sequences of eight enterohepatic helicobacter species isolated from both laboratory and wild rodents.</title>
        <authorList>
            <person name="Sheh A."/>
            <person name="Shen Z."/>
            <person name="Fox J.G."/>
        </authorList>
    </citation>
    <scope>NUCLEOTIDE SEQUENCE [LARGE SCALE GENOMIC DNA]</scope>
    <source>
        <strain evidence="4 5">MIT 98-6810</strain>
    </source>
</reference>
<proteinExistence type="predicted"/>
<accession>A0A4U8RXJ2</accession>
<evidence type="ECO:0000313" key="5">
    <source>
        <dbReference type="Proteomes" id="UP000029925"/>
    </source>
</evidence>
<dbReference type="InterPro" id="IPR029044">
    <property type="entry name" value="Nucleotide-diphossugar_trans"/>
</dbReference>
<name>A0A4U8RXJ2_9HELI</name>
<dbReference type="OrthoDB" id="5372349at2"/>
<feature type="domain" description="Glycosyltransferase 2-like" evidence="3">
    <location>
        <begin position="10"/>
        <end position="131"/>
    </location>
</feature>
<evidence type="ECO:0000256" key="1">
    <source>
        <dbReference type="ARBA" id="ARBA00022676"/>
    </source>
</evidence>
<dbReference type="PANTHER" id="PTHR22916">
    <property type="entry name" value="GLYCOSYLTRANSFERASE"/>
    <property type="match status" value="1"/>
</dbReference>
<dbReference type="PANTHER" id="PTHR22916:SF51">
    <property type="entry name" value="GLYCOSYLTRANSFERASE EPSH-RELATED"/>
    <property type="match status" value="1"/>
</dbReference>
<dbReference type="CDD" id="cd00761">
    <property type="entry name" value="Glyco_tranf_GTA_type"/>
    <property type="match status" value="1"/>
</dbReference>
<keyword evidence="1" id="KW-0328">Glycosyltransferase</keyword>
<dbReference type="InterPro" id="IPR001173">
    <property type="entry name" value="Glyco_trans_2-like"/>
</dbReference>
<dbReference type="Proteomes" id="UP000029925">
    <property type="component" value="Unassembled WGS sequence"/>
</dbReference>
<evidence type="ECO:0000256" key="2">
    <source>
        <dbReference type="ARBA" id="ARBA00022679"/>
    </source>
</evidence>
<dbReference type="AlphaFoldDB" id="A0A4U8RXJ2"/>
<dbReference type="Pfam" id="PF00535">
    <property type="entry name" value="Glycos_transf_2"/>
    <property type="match status" value="1"/>
</dbReference>
<keyword evidence="5" id="KW-1185">Reference proteome</keyword>
<dbReference type="SUPFAM" id="SSF53448">
    <property type="entry name" value="Nucleotide-diphospho-sugar transferases"/>
    <property type="match status" value="1"/>
</dbReference>
<evidence type="ECO:0000259" key="3">
    <source>
        <dbReference type="Pfam" id="PF00535"/>
    </source>
</evidence>
<dbReference type="Gene3D" id="3.90.550.10">
    <property type="entry name" value="Spore Coat Polysaccharide Biosynthesis Protein SpsA, Chain A"/>
    <property type="match status" value="1"/>
</dbReference>
<gene>
    <name evidence="4" type="ORF">LS75_008380</name>
</gene>
<comment type="caution">
    <text evidence="4">The sequence shown here is derived from an EMBL/GenBank/DDBJ whole genome shotgun (WGS) entry which is preliminary data.</text>
</comment>
<dbReference type="GO" id="GO:0016758">
    <property type="term" value="F:hexosyltransferase activity"/>
    <property type="evidence" value="ECO:0007669"/>
    <property type="project" value="UniProtKB-ARBA"/>
</dbReference>
<sequence length="233" mass="26682">MMSKNTPLFSIIVPIYNVQSYLKECLDSLLEQSYKDFEIILINDGSTDKSGEIAQTYAESHSFITLVHQNNAGQSIARNEGLKKAKGQYIVFVDSDDRIDSKALEYYAQCFKNDPTLDIIYTEFNLISDEGHSLGYQKFWFNMSTLAGQTKSGDELLQTLYEQKAVLFTYTWQGAIAKNLLQQYAIKFCEDIFHQDILFGLKCFSYAKKVFLSPKRFYDYRQSLLSTTRGGGI</sequence>
<organism evidence="4 5">
    <name type="scientific">Helicobacter typhlonius</name>
    <dbReference type="NCBI Taxonomy" id="76936"/>
    <lineage>
        <taxon>Bacteria</taxon>
        <taxon>Pseudomonadati</taxon>
        <taxon>Campylobacterota</taxon>
        <taxon>Epsilonproteobacteria</taxon>
        <taxon>Campylobacterales</taxon>
        <taxon>Helicobacteraceae</taxon>
        <taxon>Helicobacter</taxon>
    </lineage>
</organism>
<dbReference type="STRING" id="76936.BN2458_PEG1078"/>